<organism evidence="2 3">
    <name type="scientific">Pyrolobus fumarii (strain DSM 11204 / 1A)</name>
    <dbReference type="NCBI Taxonomy" id="694429"/>
    <lineage>
        <taxon>Archaea</taxon>
        <taxon>Thermoproteota</taxon>
        <taxon>Thermoprotei</taxon>
        <taxon>Desulfurococcales</taxon>
        <taxon>Pyrodictiaceae</taxon>
        <taxon>Pyrolobus</taxon>
    </lineage>
</organism>
<protein>
    <submittedName>
        <fullName evidence="2">Uncharacterized protein</fullName>
    </submittedName>
</protein>
<dbReference type="AlphaFoldDB" id="G0EFZ2"/>
<dbReference type="KEGG" id="pfm:Pyrfu_1234"/>
<sequence length="35" mass="3619">MCEGPRCGSGEVAGGRFGVEPPDGEPGGEVERLMR</sequence>
<name>G0EFZ2_PYRF1</name>
<evidence type="ECO:0000256" key="1">
    <source>
        <dbReference type="SAM" id="MobiDB-lite"/>
    </source>
</evidence>
<dbReference type="EMBL" id="CP002838">
    <property type="protein sequence ID" value="AEM39093.1"/>
    <property type="molecule type" value="Genomic_DNA"/>
</dbReference>
<dbReference type="HOGENOM" id="CLU_3362618_0_0_2"/>
<reference evidence="2 3" key="1">
    <citation type="journal article" date="2011" name="Stand. Genomic Sci.">
        <title>Complete genome sequence of the hyperthermophilic chemolithoautotroph Pyrolobus fumarii type strain (1A).</title>
        <authorList>
            <person name="Anderson I."/>
            <person name="Goker M."/>
            <person name="Nolan M."/>
            <person name="Lucas S."/>
            <person name="Hammon N."/>
            <person name="Deshpande S."/>
            <person name="Cheng J.F."/>
            <person name="Tapia R."/>
            <person name="Han C."/>
            <person name="Goodwin L."/>
            <person name="Pitluck S."/>
            <person name="Huntemann M."/>
            <person name="Liolios K."/>
            <person name="Ivanova N."/>
            <person name="Pagani I."/>
            <person name="Mavromatis K."/>
            <person name="Ovchinikova G."/>
            <person name="Pati A."/>
            <person name="Chen A."/>
            <person name="Palaniappan K."/>
            <person name="Land M."/>
            <person name="Hauser L."/>
            <person name="Brambilla E.M."/>
            <person name="Huber H."/>
            <person name="Yasawong M."/>
            <person name="Rohde M."/>
            <person name="Spring S."/>
            <person name="Abt B."/>
            <person name="Sikorski J."/>
            <person name="Wirth R."/>
            <person name="Detter J.C."/>
            <person name="Woyke T."/>
            <person name="Bristow J."/>
            <person name="Eisen J.A."/>
            <person name="Markowitz V."/>
            <person name="Hugenholtz P."/>
            <person name="Kyrpides N.C."/>
            <person name="Klenk H.P."/>
            <person name="Lapidus A."/>
        </authorList>
    </citation>
    <scope>NUCLEOTIDE SEQUENCE [LARGE SCALE GENOMIC DNA]</scope>
    <source>
        <strain evidence="3">DSM 11204 / 1A</strain>
    </source>
</reference>
<keyword evidence="3" id="KW-1185">Reference proteome</keyword>
<dbReference type="Proteomes" id="UP000001037">
    <property type="component" value="Chromosome"/>
</dbReference>
<feature type="region of interest" description="Disordered" evidence="1">
    <location>
        <begin position="1"/>
        <end position="35"/>
    </location>
</feature>
<evidence type="ECO:0000313" key="3">
    <source>
        <dbReference type="Proteomes" id="UP000001037"/>
    </source>
</evidence>
<dbReference type="InParanoid" id="G0EFZ2"/>
<evidence type="ECO:0000313" key="2">
    <source>
        <dbReference type="EMBL" id="AEM39093.1"/>
    </source>
</evidence>
<gene>
    <name evidence="2" type="ordered locus">Pyrfu_1234</name>
</gene>
<accession>G0EFZ2</accession>
<proteinExistence type="predicted"/>